<keyword evidence="1" id="KW-1133">Transmembrane helix</keyword>
<accession>A0A4Q5J5F1</accession>
<evidence type="ECO:0000256" key="1">
    <source>
        <dbReference type="SAM" id="Phobius"/>
    </source>
</evidence>
<dbReference type="EMBL" id="SDPU01000020">
    <property type="protein sequence ID" value="RYU12695.1"/>
    <property type="molecule type" value="Genomic_DNA"/>
</dbReference>
<keyword evidence="1" id="KW-0812">Transmembrane</keyword>
<sequence>MNGLLGTASLLRLVLRRDRIRLTVWVLALVGITAASAAGVASTYDTAVKIASYQRNIGSSPASVAMAGPPVALDTIQGIIVYETSLTVLIGVAIMAAMTAVRHTRAEEEVGRTELLASGVVGRHAGTAAAVIVACATSVVIGLGVTASVAAQDFGTGASLLYGASVAALGIVFAAIATVAAQLMSHARTATGATLAVLGAAFALRAIGDVQGSGLVWLSPIGWSQQVLLFDGDRWWPLAVSLLVAALLLVGAGWLTTRRDVGSGVFPDRRGAARAGRSLSSPLGLAWRLQRGTVIAWAVALVLLGLVFGSFSEQLENMVEDNPTLQQYFEQTGGSVTDAFFGTALLFMGLGAAGFAVASALRLHGEEGAGRVEPMLAGQVSRWRMLLSPLVVTLGGAALLVSLGGLGVGIADALVRGSADQVLRLVALSWVQLPAVLVLVGLAVLLLGWAQRATALAWAALGFAVVIGWLGGLLRLPDWVDGLSPFQHLPQVPVEPVALAPLLALTLLGVGLIALGAVGYRRRDIG</sequence>
<feature type="transmembrane region" description="Helical" evidence="1">
    <location>
        <begin position="22"/>
        <end position="44"/>
    </location>
</feature>
<dbReference type="RefSeq" id="WP_129986514.1">
    <property type="nucleotide sequence ID" value="NZ_SDPU01000020.1"/>
</dbReference>
<protein>
    <submittedName>
        <fullName evidence="2">ABC transporter permease</fullName>
    </submittedName>
</protein>
<organism evidence="2 3">
    <name type="scientific">Nocardioides iriomotensis</name>
    <dbReference type="NCBI Taxonomy" id="715784"/>
    <lineage>
        <taxon>Bacteria</taxon>
        <taxon>Bacillati</taxon>
        <taxon>Actinomycetota</taxon>
        <taxon>Actinomycetes</taxon>
        <taxon>Propionibacteriales</taxon>
        <taxon>Nocardioidaceae</taxon>
        <taxon>Nocardioides</taxon>
    </lineage>
</organism>
<keyword evidence="1" id="KW-0472">Membrane</keyword>
<feature type="transmembrane region" description="Helical" evidence="1">
    <location>
        <begin position="497"/>
        <end position="520"/>
    </location>
</feature>
<feature type="transmembrane region" description="Helical" evidence="1">
    <location>
        <begin position="339"/>
        <end position="364"/>
    </location>
</feature>
<feature type="transmembrane region" description="Helical" evidence="1">
    <location>
        <begin position="159"/>
        <end position="183"/>
    </location>
</feature>
<evidence type="ECO:0000313" key="2">
    <source>
        <dbReference type="EMBL" id="RYU12695.1"/>
    </source>
</evidence>
<feature type="transmembrane region" description="Helical" evidence="1">
    <location>
        <begin position="121"/>
        <end position="147"/>
    </location>
</feature>
<dbReference type="OrthoDB" id="2014935at2"/>
<feature type="transmembrane region" description="Helical" evidence="1">
    <location>
        <begin position="294"/>
        <end position="312"/>
    </location>
</feature>
<feature type="transmembrane region" description="Helical" evidence="1">
    <location>
        <begin position="235"/>
        <end position="255"/>
    </location>
</feature>
<evidence type="ECO:0000313" key="3">
    <source>
        <dbReference type="Proteomes" id="UP000291189"/>
    </source>
</evidence>
<keyword evidence="3" id="KW-1185">Reference proteome</keyword>
<feature type="transmembrane region" description="Helical" evidence="1">
    <location>
        <begin position="456"/>
        <end position="477"/>
    </location>
</feature>
<comment type="caution">
    <text evidence="2">The sequence shown here is derived from an EMBL/GenBank/DDBJ whole genome shotgun (WGS) entry which is preliminary data.</text>
</comment>
<reference evidence="2 3" key="1">
    <citation type="submission" date="2019-01" db="EMBL/GenBank/DDBJ databases">
        <title>Nocardioides guangzhouensis sp. nov., an actinobacterium isolated from soil.</title>
        <authorList>
            <person name="Fu Y."/>
            <person name="Cai Y."/>
            <person name="Lin Z."/>
            <person name="Chen P."/>
        </authorList>
    </citation>
    <scope>NUCLEOTIDE SEQUENCE [LARGE SCALE GENOMIC DNA]</scope>
    <source>
        <strain evidence="2 3">NBRC 105384</strain>
    </source>
</reference>
<dbReference type="AlphaFoldDB" id="A0A4Q5J5F1"/>
<feature type="transmembrane region" description="Helical" evidence="1">
    <location>
        <begin position="430"/>
        <end position="449"/>
    </location>
</feature>
<proteinExistence type="predicted"/>
<feature type="transmembrane region" description="Helical" evidence="1">
    <location>
        <begin position="79"/>
        <end position="101"/>
    </location>
</feature>
<name>A0A4Q5J5F1_9ACTN</name>
<feature type="transmembrane region" description="Helical" evidence="1">
    <location>
        <begin position="190"/>
        <end position="208"/>
    </location>
</feature>
<dbReference type="Proteomes" id="UP000291189">
    <property type="component" value="Unassembled WGS sequence"/>
</dbReference>
<gene>
    <name evidence="2" type="ORF">ETU37_06860</name>
</gene>
<feature type="transmembrane region" description="Helical" evidence="1">
    <location>
        <begin position="385"/>
        <end position="410"/>
    </location>
</feature>